<dbReference type="PANTHER" id="PTHR12302:SF3">
    <property type="entry name" value="SERINE_THREONINE-PROTEIN KINASE 31"/>
    <property type="match status" value="1"/>
</dbReference>
<keyword evidence="7" id="KW-1185">Reference proteome</keyword>
<accession>A0A1I5VZB1</accession>
<dbReference type="PROSITE" id="PS50830">
    <property type="entry name" value="TNASE_3"/>
    <property type="match status" value="1"/>
</dbReference>
<evidence type="ECO:0000256" key="2">
    <source>
        <dbReference type="ARBA" id="ARBA00022759"/>
    </source>
</evidence>
<name>A0A1I5VZB1_9BACT</name>
<dbReference type="SMART" id="SM00318">
    <property type="entry name" value="SNc"/>
    <property type="match status" value="1"/>
</dbReference>
<evidence type="ECO:0000259" key="5">
    <source>
        <dbReference type="PROSITE" id="PS50830"/>
    </source>
</evidence>
<keyword evidence="1" id="KW-0540">Nuclease</keyword>
<evidence type="ECO:0000313" key="7">
    <source>
        <dbReference type="Proteomes" id="UP000199031"/>
    </source>
</evidence>
<dbReference type="SUPFAM" id="SSF50199">
    <property type="entry name" value="Staphylococcal nuclease"/>
    <property type="match status" value="1"/>
</dbReference>
<proteinExistence type="predicted"/>
<evidence type="ECO:0000256" key="1">
    <source>
        <dbReference type="ARBA" id="ARBA00022722"/>
    </source>
</evidence>
<keyword evidence="4" id="KW-0472">Membrane</keyword>
<reference evidence="6 7" key="1">
    <citation type="submission" date="2016-10" db="EMBL/GenBank/DDBJ databases">
        <authorList>
            <person name="de Groot N.N."/>
        </authorList>
    </citation>
    <scope>NUCLEOTIDE SEQUENCE [LARGE SCALE GENOMIC DNA]</scope>
    <source>
        <strain evidence="6 7">DSM 28286</strain>
    </source>
</reference>
<dbReference type="EMBL" id="FOXQ01000005">
    <property type="protein sequence ID" value="SFQ12832.1"/>
    <property type="molecule type" value="Genomic_DNA"/>
</dbReference>
<evidence type="ECO:0000256" key="3">
    <source>
        <dbReference type="ARBA" id="ARBA00022801"/>
    </source>
</evidence>
<keyword evidence="2" id="KW-0255">Endonuclease</keyword>
<dbReference type="GO" id="GO:0004519">
    <property type="term" value="F:endonuclease activity"/>
    <property type="evidence" value="ECO:0007669"/>
    <property type="project" value="UniProtKB-KW"/>
</dbReference>
<evidence type="ECO:0000256" key="4">
    <source>
        <dbReference type="SAM" id="Phobius"/>
    </source>
</evidence>
<evidence type="ECO:0000313" key="6">
    <source>
        <dbReference type="EMBL" id="SFQ12832.1"/>
    </source>
</evidence>
<feature type="domain" description="TNase-like" evidence="5">
    <location>
        <begin position="17"/>
        <end position="140"/>
    </location>
</feature>
<dbReference type="PANTHER" id="PTHR12302">
    <property type="entry name" value="EBNA2 BINDING PROTEIN P100"/>
    <property type="match status" value="1"/>
</dbReference>
<feature type="transmembrane region" description="Helical" evidence="4">
    <location>
        <begin position="166"/>
        <end position="184"/>
    </location>
</feature>
<organism evidence="6 7">
    <name type="scientific">Parafilimonas terrae</name>
    <dbReference type="NCBI Taxonomy" id="1465490"/>
    <lineage>
        <taxon>Bacteria</taxon>
        <taxon>Pseudomonadati</taxon>
        <taxon>Bacteroidota</taxon>
        <taxon>Chitinophagia</taxon>
        <taxon>Chitinophagales</taxon>
        <taxon>Chitinophagaceae</taxon>
        <taxon>Parafilimonas</taxon>
    </lineage>
</organism>
<gene>
    <name evidence="6" type="ORF">SAMN05444277_105277</name>
</gene>
<dbReference type="GO" id="GO:0016787">
    <property type="term" value="F:hydrolase activity"/>
    <property type="evidence" value="ECO:0007669"/>
    <property type="project" value="UniProtKB-KW"/>
</dbReference>
<keyword evidence="4" id="KW-0812">Transmembrane</keyword>
<keyword evidence="4" id="KW-1133">Transmembrane helix</keyword>
<dbReference type="STRING" id="1465490.SAMN05444277_105277"/>
<dbReference type="InterPro" id="IPR035437">
    <property type="entry name" value="SNase_OB-fold_sf"/>
</dbReference>
<dbReference type="AlphaFoldDB" id="A0A1I5VZB1"/>
<dbReference type="Gene3D" id="2.40.50.90">
    <property type="match status" value="1"/>
</dbReference>
<keyword evidence="3" id="KW-0378">Hydrolase</keyword>
<sequence length="186" mass="21629">MKQSFLIILTLLTLNCFGTTTKVTRVIDGDTFETETGEKVRLVGINAPEIRDIFGEEAKQHLISLIENKTVDLEADHISSDRDRYGRLLRYVILNNTDINKQMVLDGYAFAYLKYHFDKEEEYKQAELFSKQENKGIWNNQQSEAIKKEQAKNDNNIFSYFTFKNVIVTASVLLLLIAGIYYYYKK</sequence>
<protein>
    <submittedName>
        <fullName evidence="6">Micrococcal nuclease</fullName>
    </submittedName>
</protein>
<dbReference type="Pfam" id="PF00565">
    <property type="entry name" value="SNase"/>
    <property type="match status" value="1"/>
</dbReference>
<dbReference type="InterPro" id="IPR016071">
    <property type="entry name" value="Staphylococal_nuclease_OB-fold"/>
</dbReference>
<dbReference type="Proteomes" id="UP000199031">
    <property type="component" value="Unassembled WGS sequence"/>
</dbReference>